<dbReference type="KEGG" id="pco:PHACADRAFT_212176"/>
<dbReference type="InterPro" id="IPR050523">
    <property type="entry name" value="AKR_Detox_Biosynth"/>
</dbReference>
<comment type="similarity">
    <text evidence="2">Belongs to the aldo/keto reductase family. Aldo/keto reductase 2 subfamily.</text>
</comment>
<dbReference type="EMBL" id="JH930476">
    <property type="protein sequence ID" value="EKM51532.1"/>
    <property type="molecule type" value="Genomic_DNA"/>
</dbReference>
<evidence type="ECO:0000313" key="5">
    <source>
        <dbReference type="Proteomes" id="UP000008370"/>
    </source>
</evidence>
<evidence type="ECO:0000313" key="4">
    <source>
        <dbReference type="EMBL" id="EKM51532.1"/>
    </source>
</evidence>
<evidence type="ECO:0000256" key="2">
    <source>
        <dbReference type="ARBA" id="ARBA00038157"/>
    </source>
</evidence>
<dbReference type="PANTHER" id="PTHR43364">
    <property type="entry name" value="NADH-SPECIFIC METHYLGLYOXAL REDUCTASE-RELATED"/>
    <property type="match status" value="1"/>
</dbReference>
<keyword evidence="5" id="KW-1185">Reference proteome</keyword>
<dbReference type="GeneID" id="18913205"/>
<dbReference type="GO" id="GO:0016491">
    <property type="term" value="F:oxidoreductase activity"/>
    <property type="evidence" value="ECO:0007669"/>
    <property type="project" value="UniProtKB-KW"/>
</dbReference>
<gene>
    <name evidence="4" type="ORF">PHACADRAFT_212176</name>
</gene>
<dbReference type="Gene3D" id="3.20.20.100">
    <property type="entry name" value="NADP-dependent oxidoreductase domain"/>
    <property type="match status" value="1"/>
</dbReference>
<keyword evidence="1" id="KW-0560">Oxidoreductase</keyword>
<dbReference type="AlphaFoldDB" id="K5WMK1"/>
<dbReference type="Pfam" id="PF00248">
    <property type="entry name" value="Aldo_ket_red"/>
    <property type="match status" value="1"/>
</dbReference>
<reference evidence="4 5" key="1">
    <citation type="journal article" date="2012" name="BMC Genomics">
        <title>Comparative genomics of the white-rot fungi, Phanerochaete carnosa and P. chrysosporium, to elucidate the genetic basis of the distinct wood types they colonize.</title>
        <authorList>
            <person name="Suzuki H."/>
            <person name="MacDonald J."/>
            <person name="Syed K."/>
            <person name="Salamov A."/>
            <person name="Hori C."/>
            <person name="Aerts A."/>
            <person name="Henrissat B."/>
            <person name="Wiebenga A."/>
            <person name="vanKuyk P.A."/>
            <person name="Barry K."/>
            <person name="Lindquist E."/>
            <person name="LaButti K."/>
            <person name="Lapidus A."/>
            <person name="Lucas S."/>
            <person name="Coutinho P."/>
            <person name="Gong Y."/>
            <person name="Samejima M."/>
            <person name="Mahadevan R."/>
            <person name="Abou-Zaid M."/>
            <person name="de Vries R.P."/>
            <person name="Igarashi K."/>
            <person name="Yadav J.S."/>
            <person name="Grigoriev I.V."/>
            <person name="Master E.R."/>
        </authorList>
    </citation>
    <scope>NUCLEOTIDE SEQUENCE [LARGE SCALE GENOMIC DNA]</scope>
    <source>
        <strain evidence="4 5">HHB-10118-sp</strain>
    </source>
</reference>
<protein>
    <recommendedName>
        <fullName evidence="3">NADP-dependent oxidoreductase domain-containing protein</fullName>
    </recommendedName>
</protein>
<evidence type="ECO:0000259" key="3">
    <source>
        <dbReference type="Pfam" id="PF00248"/>
    </source>
</evidence>
<evidence type="ECO:0000256" key="1">
    <source>
        <dbReference type="ARBA" id="ARBA00023002"/>
    </source>
</evidence>
<dbReference type="InterPro" id="IPR036812">
    <property type="entry name" value="NAD(P)_OxRdtase_dom_sf"/>
</dbReference>
<name>K5WMK1_PHACS</name>
<dbReference type="PANTHER" id="PTHR43364:SF2">
    <property type="entry name" value="ARYL-ALCOHOL DEHYDROGENASE AAD10-RELATED"/>
    <property type="match status" value="1"/>
</dbReference>
<dbReference type="RefSeq" id="XP_007399344.1">
    <property type="nucleotide sequence ID" value="XM_007399282.1"/>
</dbReference>
<dbReference type="HOGENOM" id="CLU_023205_2_2_1"/>
<feature type="domain" description="NADP-dependent oxidoreductase" evidence="3">
    <location>
        <begin position="33"/>
        <end position="341"/>
    </location>
</feature>
<proteinExistence type="inferred from homology"/>
<accession>K5WMK1</accession>
<dbReference type="Proteomes" id="UP000008370">
    <property type="component" value="Unassembled WGS sequence"/>
</dbReference>
<organism evidence="4 5">
    <name type="scientific">Phanerochaete carnosa (strain HHB-10118-sp)</name>
    <name type="common">White-rot fungus</name>
    <name type="synonym">Peniophora carnosa</name>
    <dbReference type="NCBI Taxonomy" id="650164"/>
    <lineage>
        <taxon>Eukaryota</taxon>
        <taxon>Fungi</taxon>
        <taxon>Dikarya</taxon>
        <taxon>Basidiomycota</taxon>
        <taxon>Agaricomycotina</taxon>
        <taxon>Agaricomycetes</taxon>
        <taxon>Polyporales</taxon>
        <taxon>Phanerochaetaceae</taxon>
        <taxon>Phanerochaete</taxon>
    </lineage>
</organism>
<dbReference type="SUPFAM" id="SSF51430">
    <property type="entry name" value="NAD(P)-linked oxidoreductase"/>
    <property type="match status" value="1"/>
</dbReference>
<dbReference type="InterPro" id="IPR023210">
    <property type="entry name" value="NADP_OxRdtase_dom"/>
</dbReference>
<sequence>MFTSNAWAPPPPPLTKLGIHRQLSSGAGVHVSPIQLGAGSIGDKWQAFGMGNMNKESSFKLLDAFYDAGGNFIDTANDYQDESSEEFLGEWMEQRNIRDQIVLATKYTNNFRRGKGGQYSAFVGNNAKSMHISVTASLKKLRTDYIDVFYVHWWDYTASVEEVMDGLHALVQQGKVLYLGISDTPAWVVSQANMYARLTGKTPFSIYQGKWSIMDRDIECDILPMCIVQGMAIAPWSVLAGGKILTDADEQRRLESGEQGRQVFGDWKRTSEERRVCLELEKVAKEAGANTIMSVAIAWVIQKAPYVFPIVSGRKVEHLHDNIEALSIHLSDEQMKRLDSIVPPHKGFPHAIIGDGTDYISYTRLLKVKGLLA</sequence>
<dbReference type="OrthoDB" id="48988at2759"/>
<dbReference type="InParanoid" id="K5WMK1"/>